<feature type="domain" description="Enoyl reductase (ER)" evidence="3">
    <location>
        <begin position="11"/>
        <end position="326"/>
    </location>
</feature>
<dbReference type="InterPro" id="IPR011032">
    <property type="entry name" value="GroES-like_sf"/>
</dbReference>
<accession>L0DP15</accession>
<reference evidence="4 5" key="1">
    <citation type="submission" date="2012-02" db="EMBL/GenBank/DDBJ databases">
        <title>Complete sequence of chromosome of Singulisphaera acidiphila DSM 18658.</title>
        <authorList>
            <consortium name="US DOE Joint Genome Institute (JGI-PGF)"/>
            <person name="Lucas S."/>
            <person name="Copeland A."/>
            <person name="Lapidus A."/>
            <person name="Glavina del Rio T."/>
            <person name="Dalin E."/>
            <person name="Tice H."/>
            <person name="Bruce D."/>
            <person name="Goodwin L."/>
            <person name="Pitluck S."/>
            <person name="Peters L."/>
            <person name="Ovchinnikova G."/>
            <person name="Chertkov O."/>
            <person name="Kyrpides N."/>
            <person name="Mavromatis K."/>
            <person name="Ivanova N."/>
            <person name="Brettin T."/>
            <person name="Detter J.C."/>
            <person name="Han C."/>
            <person name="Larimer F."/>
            <person name="Land M."/>
            <person name="Hauser L."/>
            <person name="Markowitz V."/>
            <person name="Cheng J.-F."/>
            <person name="Hugenholtz P."/>
            <person name="Woyke T."/>
            <person name="Wu D."/>
            <person name="Tindall B."/>
            <person name="Pomrenke H."/>
            <person name="Brambilla E."/>
            <person name="Klenk H.-P."/>
            <person name="Eisen J.A."/>
        </authorList>
    </citation>
    <scope>NUCLEOTIDE SEQUENCE [LARGE SCALE GENOMIC DNA]</scope>
    <source>
        <strain evidence="5">ATCC BAA-1392 / DSM 18658 / VKM B-2454 / MOB10</strain>
    </source>
</reference>
<dbReference type="STRING" id="886293.Sinac_6319"/>
<dbReference type="Pfam" id="PF00107">
    <property type="entry name" value="ADH_zinc_N"/>
    <property type="match status" value="1"/>
</dbReference>
<dbReference type="HOGENOM" id="CLU_026673_3_1_0"/>
<dbReference type="Gene3D" id="3.90.180.10">
    <property type="entry name" value="Medium-chain alcohol dehydrogenases, catalytic domain"/>
    <property type="match status" value="1"/>
</dbReference>
<dbReference type="SMART" id="SM00829">
    <property type="entry name" value="PKS_ER"/>
    <property type="match status" value="1"/>
</dbReference>
<dbReference type="AlphaFoldDB" id="L0DP15"/>
<name>L0DP15_SINAD</name>
<sequence>MKAVVFEQFGEPSEVLRVRDVPIPEPGPGEVRVRMIASPVNPSDLLVVRGRYGVLPSLPSTPGFEGVGVVDKVGSGLLGWLVKGKRVTVINHKGGNWAEYAVIPARQARPVAQDIPDEQVASFFVNPATVLAMARHVLAVPKGEWLLQSAAGSVLGRMMIKLGRHDGFKTLNVVRRREAMAELQAMGADAVISSSDGPIADQVRKIVGSEGVKYAIDPVGGETGTGVFQSLAPDARMLVYGTLSQQPLQIDPRLMIAGKRIVEGFWLGHWMRERSIPSALRLFREIANLIRADVLATEIGKSFPIDAIGDAVREAEQVGRHGKVLLQTGSR</sequence>
<gene>
    <name evidence="4" type="ordered locus">Sinac_6319</name>
</gene>
<dbReference type="PANTHER" id="PTHR48106">
    <property type="entry name" value="QUINONE OXIDOREDUCTASE PIG3-RELATED"/>
    <property type="match status" value="1"/>
</dbReference>
<evidence type="ECO:0000313" key="5">
    <source>
        <dbReference type="Proteomes" id="UP000010798"/>
    </source>
</evidence>
<organism evidence="4 5">
    <name type="scientific">Singulisphaera acidiphila (strain ATCC BAA-1392 / DSM 18658 / VKM B-2454 / MOB10)</name>
    <dbReference type="NCBI Taxonomy" id="886293"/>
    <lineage>
        <taxon>Bacteria</taxon>
        <taxon>Pseudomonadati</taxon>
        <taxon>Planctomycetota</taxon>
        <taxon>Planctomycetia</taxon>
        <taxon>Isosphaerales</taxon>
        <taxon>Isosphaeraceae</taxon>
        <taxon>Singulisphaera</taxon>
    </lineage>
</organism>
<evidence type="ECO:0000256" key="2">
    <source>
        <dbReference type="ARBA" id="ARBA00023002"/>
    </source>
</evidence>
<keyword evidence="5" id="KW-1185">Reference proteome</keyword>
<dbReference type="PANTHER" id="PTHR48106:SF2">
    <property type="entry name" value="ZN2+-BINDING DEHYDROGENASE"/>
    <property type="match status" value="1"/>
</dbReference>
<dbReference type="eggNOG" id="COG0604">
    <property type="taxonomic scope" value="Bacteria"/>
</dbReference>
<dbReference type="Proteomes" id="UP000010798">
    <property type="component" value="Chromosome"/>
</dbReference>
<dbReference type="SUPFAM" id="SSF50129">
    <property type="entry name" value="GroES-like"/>
    <property type="match status" value="1"/>
</dbReference>
<dbReference type="RefSeq" id="WP_015249485.1">
    <property type="nucleotide sequence ID" value="NC_019892.1"/>
</dbReference>
<dbReference type="CDD" id="cd05282">
    <property type="entry name" value="ETR_like"/>
    <property type="match status" value="1"/>
</dbReference>
<dbReference type="InterPro" id="IPR013149">
    <property type="entry name" value="ADH-like_C"/>
</dbReference>
<dbReference type="InterPro" id="IPR036291">
    <property type="entry name" value="NAD(P)-bd_dom_sf"/>
</dbReference>
<dbReference type="InterPro" id="IPR013154">
    <property type="entry name" value="ADH-like_N"/>
</dbReference>
<dbReference type="GO" id="GO:0016651">
    <property type="term" value="F:oxidoreductase activity, acting on NAD(P)H"/>
    <property type="evidence" value="ECO:0007669"/>
    <property type="project" value="TreeGrafter"/>
</dbReference>
<evidence type="ECO:0000259" key="3">
    <source>
        <dbReference type="SMART" id="SM00829"/>
    </source>
</evidence>
<dbReference type="Pfam" id="PF08240">
    <property type="entry name" value="ADH_N"/>
    <property type="match status" value="1"/>
</dbReference>
<evidence type="ECO:0000313" key="4">
    <source>
        <dbReference type="EMBL" id="AGA30401.1"/>
    </source>
</evidence>
<keyword evidence="2" id="KW-0560">Oxidoreductase</keyword>
<keyword evidence="1" id="KW-0521">NADP</keyword>
<dbReference type="EMBL" id="CP003364">
    <property type="protein sequence ID" value="AGA30401.1"/>
    <property type="molecule type" value="Genomic_DNA"/>
</dbReference>
<dbReference type="OrthoDB" id="9787435at2"/>
<protein>
    <submittedName>
        <fullName evidence="4">Zn-dependent oxidoreductase, NADPH:quinone reductase</fullName>
    </submittedName>
</protein>
<evidence type="ECO:0000256" key="1">
    <source>
        <dbReference type="ARBA" id="ARBA00022857"/>
    </source>
</evidence>
<dbReference type="SUPFAM" id="SSF51735">
    <property type="entry name" value="NAD(P)-binding Rossmann-fold domains"/>
    <property type="match status" value="1"/>
</dbReference>
<dbReference type="GO" id="GO:0070402">
    <property type="term" value="F:NADPH binding"/>
    <property type="evidence" value="ECO:0007669"/>
    <property type="project" value="TreeGrafter"/>
</dbReference>
<dbReference type="Gene3D" id="3.40.50.720">
    <property type="entry name" value="NAD(P)-binding Rossmann-like Domain"/>
    <property type="match status" value="1"/>
</dbReference>
<dbReference type="KEGG" id="saci:Sinac_6319"/>
<dbReference type="InterPro" id="IPR020843">
    <property type="entry name" value="ER"/>
</dbReference>
<proteinExistence type="predicted"/>